<organism evidence="1 2">
    <name type="scientific">Citrus x changshan-huyou</name>
    <dbReference type="NCBI Taxonomy" id="2935761"/>
    <lineage>
        <taxon>Eukaryota</taxon>
        <taxon>Viridiplantae</taxon>
        <taxon>Streptophyta</taxon>
        <taxon>Embryophyta</taxon>
        <taxon>Tracheophyta</taxon>
        <taxon>Spermatophyta</taxon>
        <taxon>Magnoliopsida</taxon>
        <taxon>eudicotyledons</taxon>
        <taxon>Gunneridae</taxon>
        <taxon>Pentapetalae</taxon>
        <taxon>rosids</taxon>
        <taxon>malvids</taxon>
        <taxon>Sapindales</taxon>
        <taxon>Rutaceae</taxon>
        <taxon>Aurantioideae</taxon>
        <taxon>Citrus</taxon>
    </lineage>
</organism>
<dbReference type="AlphaFoldDB" id="A0AAP0MDQ5"/>
<dbReference type="Proteomes" id="UP001428341">
    <property type="component" value="Unassembled WGS sequence"/>
</dbReference>
<comment type="caution">
    <text evidence="1">The sequence shown here is derived from an EMBL/GenBank/DDBJ whole genome shotgun (WGS) entry which is preliminary data.</text>
</comment>
<protein>
    <submittedName>
        <fullName evidence="1">Uncharacterized protein</fullName>
    </submittedName>
</protein>
<proteinExistence type="predicted"/>
<gene>
    <name evidence="1" type="ORF">WN944_015280</name>
</gene>
<reference evidence="1 2" key="1">
    <citation type="submission" date="2024-05" db="EMBL/GenBank/DDBJ databases">
        <title>Haplotype-resolved chromosome-level genome assembly of Huyou (Citrus changshanensis).</title>
        <authorList>
            <person name="Miao C."/>
            <person name="Chen W."/>
            <person name="Wu Y."/>
            <person name="Wang L."/>
            <person name="Zhao S."/>
            <person name="Grierson D."/>
            <person name="Xu C."/>
            <person name="Chen K."/>
        </authorList>
    </citation>
    <scope>NUCLEOTIDE SEQUENCE [LARGE SCALE GENOMIC DNA]</scope>
    <source>
        <strain evidence="1">01-14</strain>
        <tissue evidence="1">Leaf</tissue>
    </source>
</reference>
<accession>A0AAP0MDQ5</accession>
<dbReference type="EMBL" id="JBCGBO010000005">
    <property type="protein sequence ID" value="KAK9200085.1"/>
    <property type="molecule type" value="Genomic_DNA"/>
</dbReference>
<sequence>MSGTDTFQAQLQDFNVNPDIIPAGQTDAKTQAKCDNCRRVYSVDVIAPGRALRMEDSVNGKGSSHNVSIDLESAQFCVQVK</sequence>
<name>A0AAP0MDQ5_9ROSI</name>
<evidence type="ECO:0000313" key="2">
    <source>
        <dbReference type="Proteomes" id="UP001428341"/>
    </source>
</evidence>
<evidence type="ECO:0000313" key="1">
    <source>
        <dbReference type="EMBL" id="KAK9200085.1"/>
    </source>
</evidence>
<keyword evidence="2" id="KW-1185">Reference proteome</keyword>